<reference evidence="3" key="1">
    <citation type="journal article" date="2021" name="J. Hered.">
        <title>Genome Assembly of Salicaceae Populus deltoides (Eastern Cottonwood) I-69 Based on Nanopore Sequencing and Hi-C Technologies.</title>
        <authorList>
            <person name="Bai S."/>
            <person name="Wu H."/>
            <person name="Zhang J."/>
            <person name="Pan Z."/>
            <person name="Zhao W."/>
            <person name="Li Z."/>
            <person name="Tong C."/>
        </authorList>
    </citation>
    <scope>NUCLEOTIDE SEQUENCE</scope>
    <source>
        <tissue evidence="3">Leaf</tissue>
    </source>
</reference>
<dbReference type="AlphaFoldDB" id="A0A8T2XMM3"/>
<dbReference type="EMBL" id="JACEGQ020000011">
    <property type="protein sequence ID" value="KAH8493411.1"/>
    <property type="molecule type" value="Genomic_DNA"/>
</dbReference>
<sequence>MSKKRDHCCNVAETMVSISLIPQRLMLMEEPKKSWVKQSVFSKIFWGGPGPNDKGLSRKHILEGTKVSLKRLDMDSVDVIYCNRPLLFKRHLGHCGEVGLGGTNWWWSRVPTRRHYWGKFDGMGNLRKQNSICAGLPIWAVGSGQRAALRLFFLH</sequence>
<evidence type="ECO:0000313" key="4">
    <source>
        <dbReference type="Proteomes" id="UP000807159"/>
    </source>
</evidence>
<keyword evidence="2" id="KW-0560">Oxidoreductase</keyword>
<accession>A0A8T2XMM3</accession>
<dbReference type="Proteomes" id="UP000807159">
    <property type="component" value="Chromosome 11"/>
</dbReference>
<name>A0A8T2XMM3_POPDE</name>
<gene>
    <name evidence="3" type="ORF">H0E87_020228</name>
</gene>
<dbReference type="InterPro" id="IPR005399">
    <property type="entry name" value="K_chnl_volt-dep_bsu_KCNAB-rel"/>
</dbReference>
<keyword evidence="1" id="KW-0521">NADP</keyword>
<comment type="caution">
    <text evidence="3">The sequence shown here is derived from an EMBL/GenBank/DDBJ whole genome shotgun (WGS) entry which is preliminary data.</text>
</comment>
<evidence type="ECO:0000256" key="1">
    <source>
        <dbReference type="ARBA" id="ARBA00022857"/>
    </source>
</evidence>
<dbReference type="PANTHER" id="PTHR43150:SF2">
    <property type="entry name" value="HYPERKINETIC, ISOFORM M"/>
    <property type="match status" value="1"/>
</dbReference>
<dbReference type="PANTHER" id="PTHR43150">
    <property type="entry name" value="HYPERKINETIC, ISOFORM M"/>
    <property type="match status" value="1"/>
</dbReference>
<dbReference type="SUPFAM" id="SSF51430">
    <property type="entry name" value="NAD(P)-linked oxidoreductase"/>
    <property type="match status" value="1"/>
</dbReference>
<dbReference type="GO" id="GO:0016491">
    <property type="term" value="F:oxidoreductase activity"/>
    <property type="evidence" value="ECO:0007669"/>
    <property type="project" value="UniProtKB-KW"/>
</dbReference>
<proteinExistence type="predicted"/>
<keyword evidence="4" id="KW-1185">Reference proteome</keyword>
<evidence type="ECO:0000256" key="2">
    <source>
        <dbReference type="ARBA" id="ARBA00023002"/>
    </source>
</evidence>
<organism evidence="3 4">
    <name type="scientific">Populus deltoides</name>
    <name type="common">Eastern poplar</name>
    <name type="synonym">Eastern cottonwood</name>
    <dbReference type="NCBI Taxonomy" id="3696"/>
    <lineage>
        <taxon>Eukaryota</taxon>
        <taxon>Viridiplantae</taxon>
        <taxon>Streptophyta</taxon>
        <taxon>Embryophyta</taxon>
        <taxon>Tracheophyta</taxon>
        <taxon>Spermatophyta</taxon>
        <taxon>Magnoliopsida</taxon>
        <taxon>eudicotyledons</taxon>
        <taxon>Gunneridae</taxon>
        <taxon>Pentapetalae</taxon>
        <taxon>rosids</taxon>
        <taxon>fabids</taxon>
        <taxon>Malpighiales</taxon>
        <taxon>Salicaceae</taxon>
        <taxon>Saliceae</taxon>
        <taxon>Populus</taxon>
    </lineage>
</organism>
<evidence type="ECO:0000313" key="3">
    <source>
        <dbReference type="EMBL" id="KAH8493411.1"/>
    </source>
</evidence>
<dbReference type="InterPro" id="IPR036812">
    <property type="entry name" value="NAD(P)_OxRdtase_dom_sf"/>
</dbReference>
<dbReference type="Gene3D" id="3.20.20.100">
    <property type="entry name" value="NADP-dependent oxidoreductase domain"/>
    <property type="match status" value="1"/>
</dbReference>
<protein>
    <submittedName>
        <fullName evidence="3">Uncharacterized protein</fullName>
    </submittedName>
</protein>